<dbReference type="EMBL" id="REGN01003212">
    <property type="protein sequence ID" value="RNA23827.1"/>
    <property type="molecule type" value="Genomic_DNA"/>
</dbReference>
<dbReference type="SMART" id="SM00670">
    <property type="entry name" value="PINc"/>
    <property type="match status" value="1"/>
</dbReference>
<dbReference type="OrthoDB" id="548295at2759"/>
<dbReference type="Proteomes" id="UP000276133">
    <property type="component" value="Unassembled WGS sequence"/>
</dbReference>
<dbReference type="InterPro" id="IPR036020">
    <property type="entry name" value="WW_dom_sf"/>
</dbReference>
<proteinExistence type="predicted"/>
<evidence type="ECO:0000313" key="2">
    <source>
        <dbReference type="EMBL" id="RNA23827.1"/>
    </source>
</evidence>
<dbReference type="AlphaFoldDB" id="A0A3M7RKA8"/>
<dbReference type="PROSITE" id="PS50020">
    <property type="entry name" value="WW_DOMAIN_2"/>
    <property type="match status" value="1"/>
</dbReference>
<dbReference type="Gene3D" id="2.20.70.10">
    <property type="match status" value="1"/>
</dbReference>
<dbReference type="CDD" id="cd00201">
    <property type="entry name" value="WW"/>
    <property type="match status" value="1"/>
</dbReference>
<dbReference type="Gene3D" id="3.40.50.1010">
    <property type="entry name" value="5'-nuclease"/>
    <property type="match status" value="1"/>
</dbReference>
<dbReference type="Pfam" id="PF00397">
    <property type="entry name" value="WW"/>
    <property type="match status" value="1"/>
</dbReference>
<dbReference type="InterPro" id="IPR001202">
    <property type="entry name" value="WW_dom"/>
</dbReference>
<dbReference type="SUPFAM" id="SSF51045">
    <property type="entry name" value="WW domain"/>
    <property type="match status" value="1"/>
</dbReference>
<protein>
    <submittedName>
        <fullName evidence="2">Transcriptional SWT1 isoform X1</fullName>
    </submittedName>
</protein>
<feature type="domain" description="WW" evidence="1">
    <location>
        <begin position="6"/>
        <end position="40"/>
    </location>
</feature>
<sequence length="304" mass="35896">MDEEFKNLLKNWKQCFSQSKQRHYYFNPKTGESLWTLEETSTINDDVIMKDSIEYDDYGTDAMDVEIAADIQNFRNDLCLTKTDFNNLIQIPNEEEFDYNFEIEFILILDTNIFISHLEKLKDLSTLDPTKFVFYVPWVVVQELDNLKIKKSIEQFININQKAKEAIRFIHSLLDSKKSNFYFENFNKSNILIDGFSLKTNDDKILNTALRIFKENSKKRCILVTNDINLINKQKELVYDPLFEKFASGLASIIHDRLICSNTKVLSHFFEMEMIKAYDDLWKKINDTLHYSSVLKLGIFWSIS</sequence>
<dbReference type="SUPFAM" id="SSF88723">
    <property type="entry name" value="PIN domain-like"/>
    <property type="match status" value="1"/>
</dbReference>
<keyword evidence="3" id="KW-1185">Reference proteome</keyword>
<name>A0A3M7RKA8_BRAPC</name>
<dbReference type="InterPro" id="IPR029060">
    <property type="entry name" value="PIN-like_dom_sf"/>
</dbReference>
<organism evidence="2 3">
    <name type="scientific">Brachionus plicatilis</name>
    <name type="common">Marine rotifer</name>
    <name type="synonym">Brachionus muelleri</name>
    <dbReference type="NCBI Taxonomy" id="10195"/>
    <lineage>
        <taxon>Eukaryota</taxon>
        <taxon>Metazoa</taxon>
        <taxon>Spiralia</taxon>
        <taxon>Gnathifera</taxon>
        <taxon>Rotifera</taxon>
        <taxon>Eurotatoria</taxon>
        <taxon>Monogononta</taxon>
        <taxon>Pseudotrocha</taxon>
        <taxon>Ploima</taxon>
        <taxon>Brachionidae</taxon>
        <taxon>Brachionus</taxon>
    </lineage>
</organism>
<evidence type="ECO:0000259" key="1">
    <source>
        <dbReference type="PROSITE" id="PS50020"/>
    </source>
</evidence>
<accession>A0A3M7RKA8</accession>
<dbReference type="InterPro" id="IPR002716">
    <property type="entry name" value="PIN_dom"/>
</dbReference>
<gene>
    <name evidence="2" type="ORF">BpHYR1_039859</name>
</gene>
<comment type="caution">
    <text evidence="2">The sequence shown here is derived from an EMBL/GenBank/DDBJ whole genome shotgun (WGS) entry which is preliminary data.</text>
</comment>
<dbReference type="GO" id="GO:0005634">
    <property type="term" value="C:nucleus"/>
    <property type="evidence" value="ECO:0007669"/>
    <property type="project" value="TreeGrafter"/>
</dbReference>
<evidence type="ECO:0000313" key="3">
    <source>
        <dbReference type="Proteomes" id="UP000276133"/>
    </source>
</evidence>
<dbReference type="Pfam" id="PF13638">
    <property type="entry name" value="PIN_4"/>
    <property type="match status" value="1"/>
</dbReference>
<dbReference type="PANTHER" id="PTHR16161">
    <property type="entry name" value="TRANSCRIPTIONAL PROTEIN SWT1"/>
    <property type="match status" value="1"/>
</dbReference>
<dbReference type="PANTHER" id="PTHR16161:SF0">
    <property type="entry name" value="TRANSCRIPTIONAL PROTEIN SWT1"/>
    <property type="match status" value="1"/>
</dbReference>
<dbReference type="InterPro" id="IPR052626">
    <property type="entry name" value="SWT1_Regulator"/>
</dbReference>
<reference evidence="2 3" key="1">
    <citation type="journal article" date="2018" name="Sci. Rep.">
        <title>Genomic signatures of local adaptation to the degree of environmental predictability in rotifers.</title>
        <authorList>
            <person name="Franch-Gras L."/>
            <person name="Hahn C."/>
            <person name="Garcia-Roger E.M."/>
            <person name="Carmona M.J."/>
            <person name="Serra M."/>
            <person name="Gomez A."/>
        </authorList>
    </citation>
    <scope>NUCLEOTIDE SEQUENCE [LARGE SCALE GENOMIC DNA]</scope>
    <source>
        <strain evidence="2">HYR1</strain>
    </source>
</reference>
<dbReference type="STRING" id="10195.A0A3M7RKA8"/>